<evidence type="ECO:0000256" key="1">
    <source>
        <dbReference type="SAM" id="MobiDB-lite"/>
    </source>
</evidence>
<reference evidence="2" key="1">
    <citation type="journal article" date="2023" name="Science">
        <title>Genome structures resolve the early diversification of teleost fishes.</title>
        <authorList>
            <person name="Parey E."/>
            <person name="Louis A."/>
            <person name="Montfort J."/>
            <person name="Bouchez O."/>
            <person name="Roques C."/>
            <person name="Iampietro C."/>
            <person name="Lluch J."/>
            <person name="Castinel A."/>
            <person name="Donnadieu C."/>
            <person name="Desvignes T."/>
            <person name="Floi Bucao C."/>
            <person name="Jouanno E."/>
            <person name="Wen M."/>
            <person name="Mejri S."/>
            <person name="Dirks R."/>
            <person name="Jansen H."/>
            <person name="Henkel C."/>
            <person name="Chen W.J."/>
            <person name="Zahm M."/>
            <person name="Cabau C."/>
            <person name="Klopp C."/>
            <person name="Thompson A.W."/>
            <person name="Robinson-Rechavi M."/>
            <person name="Braasch I."/>
            <person name="Lecointre G."/>
            <person name="Bobe J."/>
            <person name="Postlethwait J.H."/>
            <person name="Berthelot C."/>
            <person name="Roest Crollius H."/>
            <person name="Guiguen Y."/>
        </authorList>
    </citation>
    <scope>NUCLEOTIDE SEQUENCE</scope>
    <source>
        <strain evidence="2">NC1722</strain>
    </source>
</reference>
<feature type="compositionally biased region" description="Polar residues" evidence="1">
    <location>
        <begin position="46"/>
        <end position="56"/>
    </location>
</feature>
<gene>
    <name evidence="2" type="ORF">AAFF_G00058310</name>
</gene>
<dbReference type="Proteomes" id="UP001221898">
    <property type="component" value="Unassembled WGS sequence"/>
</dbReference>
<comment type="caution">
    <text evidence="2">The sequence shown here is derived from an EMBL/GenBank/DDBJ whole genome shotgun (WGS) entry which is preliminary data.</text>
</comment>
<dbReference type="EMBL" id="JAINUG010000135">
    <property type="protein sequence ID" value="KAJ8393612.1"/>
    <property type="molecule type" value="Genomic_DNA"/>
</dbReference>
<dbReference type="AlphaFoldDB" id="A0AAD7WE28"/>
<accession>A0AAD7WE28</accession>
<feature type="compositionally biased region" description="Basic and acidic residues" evidence="1">
    <location>
        <begin position="58"/>
        <end position="78"/>
    </location>
</feature>
<evidence type="ECO:0000313" key="3">
    <source>
        <dbReference type="Proteomes" id="UP001221898"/>
    </source>
</evidence>
<proteinExistence type="predicted"/>
<feature type="region of interest" description="Disordered" evidence="1">
    <location>
        <begin position="46"/>
        <end position="117"/>
    </location>
</feature>
<sequence length="117" mass="12597">MRAPRGPGAVQVVQYTSHEWRVGIFGAGPFANNHNYSARCVAQGSFEATRSQSVATSDEAKAPRLGDGRISNRNEGGRTRQAAGPKRGQRTKGAPRREEGSGNLTAHSLSPHTTRRE</sequence>
<organism evidence="2 3">
    <name type="scientific">Aldrovandia affinis</name>
    <dbReference type="NCBI Taxonomy" id="143900"/>
    <lineage>
        <taxon>Eukaryota</taxon>
        <taxon>Metazoa</taxon>
        <taxon>Chordata</taxon>
        <taxon>Craniata</taxon>
        <taxon>Vertebrata</taxon>
        <taxon>Euteleostomi</taxon>
        <taxon>Actinopterygii</taxon>
        <taxon>Neopterygii</taxon>
        <taxon>Teleostei</taxon>
        <taxon>Notacanthiformes</taxon>
        <taxon>Halosauridae</taxon>
        <taxon>Aldrovandia</taxon>
    </lineage>
</organism>
<evidence type="ECO:0000313" key="2">
    <source>
        <dbReference type="EMBL" id="KAJ8393612.1"/>
    </source>
</evidence>
<feature type="compositionally biased region" description="Polar residues" evidence="1">
    <location>
        <begin position="102"/>
        <end position="117"/>
    </location>
</feature>
<name>A0AAD7WE28_9TELE</name>
<keyword evidence="3" id="KW-1185">Reference proteome</keyword>
<protein>
    <submittedName>
        <fullName evidence="2">Uncharacterized protein</fullName>
    </submittedName>
</protein>